<dbReference type="Gene3D" id="3.30.360.10">
    <property type="entry name" value="Dihydrodipicolinate Reductase, domain 2"/>
    <property type="match status" value="1"/>
</dbReference>
<evidence type="ECO:0000256" key="1">
    <source>
        <dbReference type="ARBA" id="ARBA00008331"/>
    </source>
</evidence>
<organism evidence="9 10">
    <name type="scientific">Vitreoscilla massiliensis</name>
    <dbReference type="NCBI Taxonomy" id="1689272"/>
    <lineage>
        <taxon>Bacteria</taxon>
        <taxon>Pseudomonadati</taxon>
        <taxon>Pseudomonadota</taxon>
        <taxon>Betaproteobacteria</taxon>
        <taxon>Neisseriales</taxon>
        <taxon>Neisseriaceae</taxon>
        <taxon>Vitreoscilla</taxon>
    </lineage>
</organism>
<evidence type="ECO:0000313" key="10">
    <source>
        <dbReference type="Proteomes" id="UP000832011"/>
    </source>
</evidence>
<feature type="binding site" evidence="6">
    <location>
        <position position="186"/>
    </location>
    <ligand>
        <name>NAD(+)</name>
        <dbReference type="ChEBI" id="CHEBI:57540"/>
    </ligand>
</feature>
<comment type="function">
    <text evidence="6">Specifically catalyzes the NAD or NADP-dependent dehydrogenation of L-aspartate to iminoaspartate.</text>
</comment>
<dbReference type="GO" id="GO:0033735">
    <property type="term" value="F:aspartate dehydrogenase [NAD(P)+] activity"/>
    <property type="evidence" value="ECO:0007669"/>
    <property type="project" value="UniProtKB-EC"/>
</dbReference>
<evidence type="ECO:0000256" key="5">
    <source>
        <dbReference type="ARBA" id="ARBA00023027"/>
    </source>
</evidence>
<dbReference type="InterPro" id="IPR011182">
    <property type="entry name" value="L-Asp_DH"/>
</dbReference>
<dbReference type="PANTHER" id="PTHR31873">
    <property type="entry name" value="L-ASPARTATE DEHYDROGENASE-RELATED"/>
    <property type="match status" value="1"/>
</dbReference>
<dbReference type="InterPro" id="IPR036291">
    <property type="entry name" value="NAD(P)-bd_dom_sf"/>
</dbReference>
<keyword evidence="4 6" id="KW-0560">Oxidoreductase</keyword>
<dbReference type="PANTHER" id="PTHR31873:SF6">
    <property type="entry name" value="ASPARTATE DEHYDROGENASE DOMAIN-CONTAINING PROTEIN"/>
    <property type="match status" value="1"/>
</dbReference>
<dbReference type="EMBL" id="CP091511">
    <property type="protein sequence ID" value="UOO89739.1"/>
    <property type="molecule type" value="Genomic_DNA"/>
</dbReference>
<dbReference type="HAMAP" id="MF_01265">
    <property type="entry name" value="NadX"/>
    <property type="match status" value="1"/>
</dbReference>
<reference evidence="9 10" key="1">
    <citation type="journal article" date="2022" name="Res Sq">
        <title>Evolution of multicellular longitudinally dividing oral cavity symbionts (Neisseriaceae).</title>
        <authorList>
            <person name="Nyongesa S."/>
            <person name="Weber P."/>
            <person name="Bernet E."/>
            <person name="Pullido F."/>
            <person name="Nieckarz M."/>
            <person name="Delaby M."/>
            <person name="Nieves C."/>
            <person name="Viehboeck T."/>
            <person name="Krause N."/>
            <person name="Rivera-Millot A."/>
            <person name="Nakamura A."/>
            <person name="Vischer N."/>
            <person name="VanNieuwenhze M."/>
            <person name="Brun Y."/>
            <person name="Cava F."/>
            <person name="Bulgheresi S."/>
            <person name="Veyrier F."/>
        </authorList>
    </citation>
    <scope>NUCLEOTIDE SEQUENCE [LARGE SCALE GENOMIC DNA]</scope>
    <source>
        <strain evidence="9 10">SN4</strain>
    </source>
</reference>
<evidence type="ECO:0000256" key="3">
    <source>
        <dbReference type="ARBA" id="ARBA00022857"/>
    </source>
</evidence>
<dbReference type="NCBIfam" id="NF009828">
    <property type="entry name" value="PRK13303.1-3"/>
    <property type="match status" value="1"/>
</dbReference>
<keyword evidence="5 6" id="KW-0520">NAD</keyword>
<feature type="domain" description="Aspartate/homoserine dehydrogenase NAD-binding" evidence="8">
    <location>
        <begin position="23"/>
        <end position="114"/>
    </location>
</feature>
<keyword evidence="10" id="KW-1185">Reference proteome</keyword>
<accession>A0ABY4E1S1</accession>
<evidence type="ECO:0000256" key="4">
    <source>
        <dbReference type="ARBA" id="ARBA00023002"/>
    </source>
</evidence>
<comment type="catalytic activity">
    <reaction evidence="6">
        <text>L-aspartate + NAD(+) + H2O = oxaloacetate + NH4(+) + NADH + H(+)</text>
        <dbReference type="Rhea" id="RHEA:11788"/>
        <dbReference type="ChEBI" id="CHEBI:15377"/>
        <dbReference type="ChEBI" id="CHEBI:15378"/>
        <dbReference type="ChEBI" id="CHEBI:16452"/>
        <dbReference type="ChEBI" id="CHEBI:28938"/>
        <dbReference type="ChEBI" id="CHEBI:29991"/>
        <dbReference type="ChEBI" id="CHEBI:57540"/>
        <dbReference type="ChEBI" id="CHEBI:57945"/>
        <dbReference type="EC" id="1.4.1.21"/>
    </reaction>
</comment>
<comment type="pathway">
    <text evidence="6">Cofactor biosynthesis; NAD(+) biosynthesis; iminoaspartate from L-aspartate (dehydrogenase route): step 1/1.</text>
</comment>
<dbReference type="Pfam" id="PF03447">
    <property type="entry name" value="NAD_binding_3"/>
    <property type="match status" value="1"/>
</dbReference>
<comment type="similarity">
    <text evidence="1 6">Belongs to the L-aspartate dehydrogenase family.</text>
</comment>
<dbReference type="SUPFAM" id="SSF51735">
    <property type="entry name" value="NAD(P)-binding Rossmann-fold domains"/>
    <property type="match status" value="1"/>
</dbReference>
<sequence>MKHIMMIGFGAMAQVVWQNLPEGLELSWVVVPEHSITKVRKQLPEQVQVMASIAACKQVPDLVIEVAGQAAVREHAEAVLAKGWDLALISVGALADEDLSLRLQQVAKQHDSHLIALAGAIAGMDGLAAARELGLHAVTYQGRKSPQSWQGSHAENLLDLQSLQAAQVFFQGSAREAAMLFPANANVAATVALAGLGMDDTQVELIADPAVSRNQHTITATGEFGEMRIELMGVPLPANPKTSTLAALSVLRQCRQLVQSIQI</sequence>
<keyword evidence="3 6" id="KW-0521">NADP</keyword>
<evidence type="ECO:0000313" key="9">
    <source>
        <dbReference type="EMBL" id="UOO89739.1"/>
    </source>
</evidence>
<dbReference type="InterPro" id="IPR005106">
    <property type="entry name" value="Asp/hSer_DH_NAD-bd"/>
</dbReference>
<evidence type="ECO:0000256" key="6">
    <source>
        <dbReference type="HAMAP-Rule" id="MF_01265"/>
    </source>
</evidence>
<dbReference type="EC" id="1.4.1.21" evidence="6"/>
<dbReference type="Gene3D" id="3.40.50.720">
    <property type="entry name" value="NAD(P)-binding Rossmann-like Domain"/>
    <property type="match status" value="1"/>
</dbReference>
<dbReference type="InterPro" id="IPR002811">
    <property type="entry name" value="Asp_DH"/>
</dbReference>
<evidence type="ECO:0000259" key="7">
    <source>
        <dbReference type="Pfam" id="PF01958"/>
    </source>
</evidence>
<feature type="domain" description="Aspartate dehydrogenase" evidence="7">
    <location>
        <begin position="164"/>
        <end position="251"/>
    </location>
</feature>
<dbReference type="Pfam" id="PF01958">
    <property type="entry name" value="Asp_DH_C"/>
    <property type="match status" value="1"/>
</dbReference>
<dbReference type="RefSeq" id="WP_058355543.1">
    <property type="nucleotide sequence ID" value="NZ_CABKVG010000007.1"/>
</dbReference>
<dbReference type="SUPFAM" id="SSF55347">
    <property type="entry name" value="Glyceraldehyde-3-phosphate dehydrogenase-like, C-terminal domain"/>
    <property type="match status" value="1"/>
</dbReference>
<name>A0ABY4E1S1_9NEIS</name>
<keyword evidence="2 6" id="KW-0662">Pyridine nucleotide biosynthesis</keyword>
<comment type="miscellaneous">
    <text evidence="6">The iminoaspartate product is unstable in aqueous solution and can decompose to oxaloacetate and ammonia.</text>
</comment>
<feature type="binding site" evidence="6">
    <location>
        <position position="120"/>
    </location>
    <ligand>
        <name>NAD(+)</name>
        <dbReference type="ChEBI" id="CHEBI:57540"/>
    </ligand>
</feature>
<evidence type="ECO:0000256" key="2">
    <source>
        <dbReference type="ARBA" id="ARBA00022642"/>
    </source>
</evidence>
<evidence type="ECO:0000259" key="8">
    <source>
        <dbReference type="Pfam" id="PF03447"/>
    </source>
</evidence>
<dbReference type="Proteomes" id="UP000832011">
    <property type="component" value="Chromosome"/>
</dbReference>
<dbReference type="InterPro" id="IPR020626">
    <property type="entry name" value="Asp_DH_prok"/>
</dbReference>
<gene>
    <name evidence="6" type="primary">nadX</name>
    <name evidence="9" type="ORF">LVJ82_01745</name>
</gene>
<dbReference type="NCBIfam" id="NF009827">
    <property type="entry name" value="PRK13303.1-2"/>
    <property type="match status" value="1"/>
</dbReference>
<proteinExistence type="inferred from homology"/>
<protein>
    <recommendedName>
        <fullName evidence="6">L-aspartate dehydrogenase</fullName>
        <ecNumber evidence="6">1.4.1.21</ecNumber>
    </recommendedName>
</protein>
<feature type="active site" evidence="6">
    <location>
        <position position="216"/>
    </location>
</feature>
<dbReference type="PIRSF" id="PIRSF005227">
    <property type="entry name" value="Asp_dh_NAD_syn"/>
    <property type="match status" value="1"/>
</dbReference>
<comment type="catalytic activity">
    <reaction evidence="6">
        <text>L-aspartate + NADP(+) + H2O = oxaloacetate + NH4(+) + NADPH + H(+)</text>
        <dbReference type="Rhea" id="RHEA:11784"/>
        <dbReference type="ChEBI" id="CHEBI:15377"/>
        <dbReference type="ChEBI" id="CHEBI:15378"/>
        <dbReference type="ChEBI" id="CHEBI:16452"/>
        <dbReference type="ChEBI" id="CHEBI:28938"/>
        <dbReference type="ChEBI" id="CHEBI:29991"/>
        <dbReference type="ChEBI" id="CHEBI:57783"/>
        <dbReference type="ChEBI" id="CHEBI:58349"/>
        <dbReference type="EC" id="1.4.1.21"/>
    </reaction>
</comment>